<dbReference type="PANTHER" id="PTHR34068">
    <property type="entry name" value="UPF0145 PROTEIN YBJQ"/>
    <property type="match status" value="1"/>
</dbReference>
<dbReference type="AlphaFoldDB" id="A0AA35SKV3"/>
<evidence type="ECO:0000313" key="2">
    <source>
        <dbReference type="EMBL" id="CAI8031309.1"/>
    </source>
</evidence>
<comment type="similarity">
    <text evidence="1">Belongs to the UPF0145 family.</text>
</comment>
<dbReference type="SUPFAM" id="SSF117782">
    <property type="entry name" value="YbjQ-like"/>
    <property type="match status" value="1"/>
</dbReference>
<reference evidence="2" key="1">
    <citation type="submission" date="2023-03" db="EMBL/GenBank/DDBJ databases">
        <authorList>
            <person name="Steffen K."/>
            <person name="Cardenas P."/>
        </authorList>
    </citation>
    <scope>NUCLEOTIDE SEQUENCE</scope>
</reference>
<dbReference type="InterPro" id="IPR002765">
    <property type="entry name" value="UPF0145_YbjQ-like"/>
</dbReference>
<comment type="caution">
    <text evidence="2">The sequence shown here is derived from an EMBL/GenBank/DDBJ whole genome shotgun (WGS) entry which is preliminary data.</text>
</comment>
<proteinExistence type="inferred from homology"/>
<gene>
    <name evidence="2" type="ORF">GBAR_LOCUS17785</name>
</gene>
<dbReference type="Pfam" id="PF01906">
    <property type="entry name" value="YbjQ_1"/>
    <property type="match status" value="1"/>
</dbReference>
<dbReference type="Proteomes" id="UP001174909">
    <property type="component" value="Unassembled WGS sequence"/>
</dbReference>
<name>A0AA35SKV3_GEOBA</name>
<organism evidence="2 3">
    <name type="scientific">Geodia barretti</name>
    <name type="common">Barrett's horny sponge</name>
    <dbReference type="NCBI Taxonomy" id="519541"/>
    <lineage>
        <taxon>Eukaryota</taxon>
        <taxon>Metazoa</taxon>
        <taxon>Porifera</taxon>
        <taxon>Demospongiae</taxon>
        <taxon>Heteroscleromorpha</taxon>
        <taxon>Tetractinellida</taxon>
        <taxon>Astrophorina</taxon>
        <taxon>Geodiidae</taxon>
        <taxon>Geodia</taxon>
    </lineage>
</organism>
<protein>
    <submittedName>
        <fullName evidence="2">UPF0145 protein CPF_0876</fullName>
    </submittedName>
</protein>
<keyword evidence="3" id="KW-1185">Reference proteome</keyword>
<dbReference type="EMBL" id="CASHTH010002528">
    <property type="protein sequence ID" value="CAI8031309.1"/>
    <property type="molecule type" value="Genomic_DNA"/>
</dbReference>
<evidence type="ECO:0000256" key="1">
    <source>
        <dbReference type="ARBA" id="ARBA00010751"/>
    </source>
</evidence>
<accession>A0AA35SKV3</accession>
<sequence length="114" mass="12182">MTTDLLIVTTETIDGKECRPIAPILVACCRSKPLLGDMAANVKNWSVGGELRGYSDMLQQTGHIVLQRMAEQAQEMKADAVIGMRLVTSNVAEGAAELIGYGTAVRFVDKEAAG</sequence>
<dbReference type="Gene3D" id="3.30.110.70">
    <property type="entry name" value="Hypothetical protein apc22750. Chain B"/>
    <property type="match status" value="1"/>
</dbReference>
<dbReference type="InterPro" id="IPR035439">
    <property type="entry name" value="UPF0145_dom_sf"/>
</dbReference>
<dbReference type="PANTHER" id="PTHR34068:SF2">
    <property type="entry name" value="UPF0145 PROTEIN SCO3412"/>
    <property type="match status" value="1"/>
</dbReference>
<evidence type="ECO:0000313" key="3">
    <source>
        <dbReference type="Proteomes" id="UP001174909"/>
    </source>
</evidence>